<dbReference type="Pfam" id="PF03990">
    <property type="entry name" value="DUF348"/>
    <property type="match status" value="3"/>
</dbReference>
<name>A0ABT0FLU0_9ACTN</name>
<dbReference type="InterPro" id="IPR007137">
    <property type="entry name" value="DUF348"/>
</dbReference>
<dbReference type="EMBL" id="JAKRKC020000001">
    <property type="protein sequence ID" value="MCK2213247.1"/>
    <property type="molecule type" value="Genomic_DNA"/>
</dbReference>
<dbReference type="RefSeq" id="WP_242376198.1">
    <property type="nucleotide sequence ID" value="NZ_JAKRKC020000001.1"/>
</dbReference>
<dbReference type="CDD" id="cd13925">
    <property type="entry name" value="RPF"/>
    <property type="match status" value="1"/>
</dbReference>
<proteinExistence type="predicted"/>
<evidence type="ECO:0000256" key="1">
    <source>
        <dbReference type="ARBA" id="ARBA00022801"/>
    </source>
</evidence>
<organism evidence="4 5">
    <name type="scientific">Actinomadura luzonensis</name>
    <dbReference type="NCBI Taxonomy" id="2805427"/>
    <lineage>
        <taxon>Bacteria</taxon>
        <taxon>Bacillati</taxon>
        <taxon>Actinomycetota</taxon>
        <taxon>Actinomycetes</taxon>
        <taxon>Streptosporangiales</taxon>
        <taxon>Thermomonosporaceae</taxon>
        <taxon>Actinomadura</taxon>
    </lineage>
</organism>
<dbReference type="Proteomes" id="UP001317259">
    <property type="component" value="Unassembled WGS sequence"/>
</dbReference>
<gene>
    <name evidence="4" type="ORF">MF672_005475</name>
</gene>
<reference evidence="4 5" key="1">
    <citation type="submission" date="2022-04" db="EMBL/GenBank/DDBJ databases">
        <title>Genome draft of Actinomadura sp. ATCC 31491.</title>
        <authorList>
            <person name="Shi X."/>
            <person name="Du Y."/>
        </authorList>
    </citation>
    <scope>NUCLEOTIDE SEQUENCE [LARGE SCALE GENOMIC DNA]</scope>
    <source>
        <strain evidence="4 5">ATCC 31491</strain>
    </source>
</reference>
<dbReference type="InterPro" id="IPR010618">
    <property type="entry name" value="RPF"/>
</dbReference>
<sequence>MRGRRRKPRPPIPWRSPWTPVVCLAGGLAVAAIVVASSMAKDVVVVVDGRQTALRSFAGSVRDALGEAGISVGVGDVVRPPVHQALADGDTIEVRRARPIRLTLDGRTSEHLVTSTDVAGALAELAIPPTAGKVSAPRDEAVPLSGMALTVYTRRKVYVVAGATRRASRTTARTVREVLRQQHVELGRGYQVQPPLGSFPEDGMVITVTPPRADEIEPEVAALNWRALAECESRADPEAYNAEGPYYGMYLFSLPMWKAVGGQGLPTDWPEEEQTYRAQLLYQQVEGRWQGQWPACGADLFG</sequence>
<feature type="domain" description="DUF348" evidence="2">
    <location>
        <begin position="43"/>
        <end position="81"/>
    </location>
</feature>
<feature type="domain" description="DUF348" evidence="2">
    <location>
        <begin position="101"/>
        <end position="139"/>
    </location>
</feature>
<accession>A0ABT0FLU0</accession>
<keyword evidence="1" id="KW-0378">Hydrolase</keyword>
<feature type="domain" description="Resuscitation-promoting factor core lysozyme-like" evidence="3">
    <location>
        <begin position="223"/>
        <end position="296"/>
    </location>
</feature>
<evidence type="ECO:0000313" key="4">
    <source>
        <dbReference type="EMBL" id="MCK2213247.1"/>
    </source>
</evidence>
<keyword evidence="5" id="KW-1185">Reference proteome</keyword>
<evidence type="ECO:0000313" key="5">
    <source>
        <dbReference type="Proteomes" id="UP001317259"/>
    </source>
</evidence>
<evidence type="ECO:0000259" key="3">
    <source>
        <dbReference type="Pfam" id="PF06737"/>
    </source>
</evidence>
<feature type="domain" description="DUF348" evidence="2">
    <location>
        <begin position="162"/>
        <end position="196"/>
    </location>
</feature>
<protein>
    <submittedName>
        <fullName evidence="4">Ubiquitin-like domain-containing protein</fullName>
    </submittedName>
</protein>
<evidence type="ECO:0000259" key="2">
    <source>
        <dbReference type="Pfam" id="PF03990"/>
    </source>
</evidence>
<comment type="caution">
    <text evidence="4">The sequence shown here is derived from an EMBL/GenBank/DDBJ whole genome shotgun (WGS) entry which is preliminary data.</text>
</comment>
<dbReference type="Pfam" id="PF06737">
    <property type="entry name" value="Transglycosylas"/>
    <property type="match status" value="1"/>
</dbReference>